<dbReference type="PROSITE" id="PS50234">
    <property type="entry name" value="VWFA"/>
    <property type="match status" value="1"/>
</dbReference>
<dbReference type="PRINTS" id="PR00313">
    <property type="entry name" value="CABNDNGRPT"/>
</dbReference>
<dbReference type="InterPro" id="IPR036465">
    <property type="entry name" value="vWFA_dom_sf"/>
</dbReference>
<dbReference type="GO" id="GO:0007154">
    <property type="term" value="P:cell communication"/>
    <property type="evidence" value="ECO:0007669"/>
    <property type="project" value="InterPro"/>
</dbReference>
<evidence type="ECO:0000256" key="3">
    <source>
        <dbReference type="ARBA" id="ARBA00022729"/>
    </source>
</evidence>
<comment type="subcellular location">
    <subcellularLocation>
        <location evidence="1">Secreted</location>
    </subcellularLocation>
</comment>
<dbReference type="InterPro" id="IPR038081">
    <property type="entry name" value="CalX-like_sf"/>
</dbReference>
<keyword evidence="5" id="KW-0106">Calcium</keyword>
<evidence type="ECO:0000313" key="7">
    <source>
        <dbReference type="EMBL" id="SPO58573.1"/>
    </source>
</evidence>
<dbReference type="InterPro" id="IPR011049">
    <property type="entry name" value="Serralysin-like_metalloprot_C"/>
</dbReference>
<dbReference type="GO" id="GO:0016020">
    <property type="term" value="C:membrane"/>
    <property type="evidence" value="ECO:0007669"/>
    <property type="project" value="InterPro"/>
</dbReference>
<evidence type="ECO:0000256" key="5">
    <source>
        <dbReference type="ARBA" id="ARBA00022837"/>
    </source>
</evidence>
<evidence type="ECO:0000259" key="6">
    <source>
        <dbReference type="PROSITE" id="PS50234"/>
    </source>
</evidence>
<dbReference type="InterPro" id="IPR001343">
    <property type="entry name" value="Hemolysn_Ca-bd"/>
</dbReference>
<proteinExistence type="predicted"/>
<dbReference type="InterPro" id="IPR040853">
    <property type="entry name" value="RapA2_cadherin-like"/>
</dbReference>
<accession>A0AAQ1P6B8</accession>
<dbReference type="SUPFAM" id="SSF141072">
    <property type="entry name" value="CalX-like"/>
    <property type="match status" value="1"/>
</dbReference>
<dbReference type="Gene3D" id="3.40.50.410">
    <property type="entry name" value="von Willebrand factor, type A domain"/>
    <property type="match status" value="1"/>
</dbReference>
<feature type="domain" description="VWFA" evidence="6">
    <location>
        <begin position="1307"/>
        <end position="1451"/>
    </location>
</feature>
<dbReference type="Pfam" id="PF17803">
    <property type="entry name" value="Cadherin_4"/>
    <property type="match status" value="1"/>
</dbReference>
<dbReference type="InterPro" id="IPR018511">
    <property type="entry name" value="Hemolysin-typ_Ca-bd_CS"/>
</dbReference>
<evidence type="ECO:0000256" key="2">
    <source>
        <dbReference type="ARBA" id="ARBA00022525"/>
    </source>
</evidence>
<keyword evidence="8" id="KW-1185">Reference proteome</keyword>
<comment type="caution">
    <text evidence="7">The sequence shown here is derived from an EMBL/GenBank/DDBJ whole genome shotgun (WGS) entry which is preliminary data.</text>
</comment>
<dbReference type="Proteomes" id="UP000294335">
    <property type="component" value="Unassembled WGS sequence"/>
</dbReference>
<organism evidence="7 8">
    <name type="scientific">Pseudomonas inefficax</name>
    <dbReference type="NCBI Taxonomy" id="2078786"/>
    <lineage>
        <taxon>Bacteria</taxon>
        <taxon>Pseudomonadati</taxon>
        <taxon>Pseudomonadota</taxon>
        <taxon>Gammaproteobacteria</taxon>
        <taxon>Pseudomonadales</taxon>
        <taxon>Pseudomonadaceae</taxon>
        <taxon>Pseudomonas</taxon>
    </lineage>
</organism>
<dbReference type="InterPro" id="IPR003644">
    <property type="entry name" value="Calx_beta"/>
</dbReference>
<dbReference type="InterPro" id="IPR019960">
    <property type="entry name" value="T1SS_VCA0849"/>
</dbReference>
<sequence>MSNKAGTDLVIKLSNGQRNIIAPSQKGPTMNIDACRDDVYVDAANLSVTVTGTTGGDFEKLDVSNTAAVTKVTDTIDTTTVTLTATSTVAEGGVVTYTASVNHKVTGSDLVVKLANGQTITIPVGESSASVPFTAPNNVHNTNLDLSNKITSISGGNYEKTVAVGEPVTTVTDNQATPDITTLSLTATDTVAEGGKITYTATLSNKAGTDLVIKLSNGESITIAAGQKEASITIDAPSDDVYVDAANLSVTVTGTTGGDFEKLDVSNTAAVTKVTDTIDTTTVTLTATSTVAEGGVVTYTASVNHKVTGSDLVVKLANGQTITIPVGESSASVPFTAPNNVHNTNLDLSNKITSISGGNYEKTVAVGEPVTTVTDNPATPDITTLSLTATDTVAEGGKITYTATLSNQAGTDLVVRLSNGESITIAAGQKQGTITIDAPGDDVYVDAGNVQAKIDGTTGGDFELLATNGAYAVTKVTDTIDQTGLSLSATPTVAEGGQITYVATLTNKAGTDMTIKLSNGAVISIEAGKLSGSVTVPAPADDVYIDAGNVSAKITETTGGNFEKLNVSDTAAVTAVSDTIQTTTLSLSGTTAVAEGGNATYVLNLTNKAETDVTVKLSYTGTAGDGTDYTGVATVVIKANSTQATFTIPTLKDTITEGTEHFTVKIDSATGGNFEKLDISSSAGSVTTQIFEPAPVLDLDGNDSSGKTGADYQTTFTENQPGSGVSIGDVDVTITDFDSSKLTGATVTLTNRQPGDALNLGNSVNGITINANSTDGKVVLTLSGSASLADYIQAIKNITFINSSENPSTTPRVITVTVTDGVNTSNTATTTVNVIAVNDAPVATGGAVTGVEDTPLVLTWSDLNISDVDSALSSLGVTFTQLPAGSLQLFNGSAWVNVAQNQTVSQADIAAGNLRFVPKPNESGIDGYGGTGVGNKQADYAQIKYKPTDGTAAGSEATLKVDITPVADKPGLNIGSNTPDSLGLTKETWNSLTGLGTNGNGITGTALKSVFANSGSASKSEQVTSADSGGSVAAGTGSKTSGLIYLEAGQTYTFSGTADDSLQVYIGKTSVVGATWGGGGTISGSFSPPVSGYYTLEIYHANQSGPGSLDINIKVGNGPVTDLSSSAIPMYPNVAAMGNAGLSVSDLHGSDGQGYYDGYKLNEGPENGTVKLVGISANLTDTDGSETLSVKLDGIPAGSVLSDGAGHTVTIGATSVDVTGWNLNGLSIKPPAYYQGSFDVKVTSTATENVGGSKASTEGTIKVTVYPDTYTASNLTTDSDSFTGTATSDVIVADISGLHVTPGQDYNIAFIVDTSGSMGSAVDAARNSLKSVFDTLANSVKGAQSGTVNILLVDFSTQVNSTVSVNLGDKNALSSLYTALNTLYSSGSTNYEDAFKTTANWFKQLMEAGNTGSRQTFFITDGQPNVYQAGEREGTFKNIGTSVDAVLKSIGYKLGDVVTDKMVGSDNRFSIDAKGNMTAEYWGKKGWTNDSGASGQLHAQGDGTFEFSYAESGYYYVDYNSQQSFLLLSNLSGVEAIGLNSAVNVNDLKPYDTDSKPQTNIDPSKLAEAILGHTEATVPGNDTVNGGDGNDIIFGDLVSFGSVAGNGVEAIQGYVAGQLGVALGDVDGRVLHKYIVEHVSEFDVSRSNDGNDILNGGTGNDLLFGQGGDDTLDGGKGNDILIGGVGKDTLLGGEGNDILLGGKGDDTMTGGSGADTFVWKAGDIGKDVIKDFKVAEGDRIDLKDLLQGEKGSTIDNYLKLTTVEGTTTLQVSSEGKLNATGGIANADVTIKLEGVNWSNTTINSLISGADPTIIIHNKDS</sequence>
<dbReference type="PANTHER" id="PTHR38340">
    <property type="entry name" value="S-LAYER PROTEIN"/>
    <property type="match status" value="1"/>
</dbReference>
<dbReference type="InterPro" id="IPR050557">
    <property type="entry name" value="RTX_toxin/Mannuronan_C5-epim"/>
</dbReference>
<dbReference type="Pfam" id="PF13519">
    <property type="entry name" value="VWA_2"/>
    <property type="match status" value="1"/>
</dbReference>
<dbReference type="Gene3D" id="2.60.40.2030">
    <property type="match status" value="1"/>
</dbReference>
<reference evidence="7 8" key="1">
    <citation type="submission" date="2018-02" db="EMBL/GenBank/DDBJ databases">
        <authorList>
            <person name="Dubost A."/>
        </authorList>
    </citation>
    <scope>NUCLEOTIDE SEQUENCE [LARGE SCALE GENOMIC DNA]</scope>
    <source>
        <strain evidence="8">JV551A3</strain>
    </source>
</reference>
<evidence type="ECO:0000256" key="1">
    <source>
        <dbReference type="ARBA" id="ARBA00004613"/>
    </source>
</evidence>
<dbReference type="Gene3D" id="2.150.10.10">
    <property type="entry name" value="Serralysin-like metalloprotease, C-terminal"/>
    <property type="match status" value="1"/>
</dbReference>
<dbReference type="SUPFAM" id="SSF53300">
    <property type="entry name" value="vWA-like"/>
    <property type="match status" value="1"/>
</dbReference>
<dbReference type="GO" id="GO:0005509">
    <property type="term" value="F:calcium ion binding"/>
    <property type="evidence" value="ECO:0007669"/>
    <property type="project" value="InterPro"/>
</dbReference>
<dbReference type="NCBIfam" id="TIGR03661">
    <property type="entry name" value="T1SS_VCA0849"/>
    <property type="match status" value="1"/>
</dbReference>
<protein>
    <submittedName>
        <fullName evidence="7">Large adhesive protein</fullName>
    </submittedName>
</protein>
<dbReference type="SUPFAM" id="SSF51120">
    <property type="entry name" value="beta-Roll"/>
    <property type="match status" value="1"/>
</dbReference>
<dbReference type="EMBL" id="OPYN01000012">
    <property type="protein sequence ID" value="SPO58573.1"/>
    <property type="molecule type" value="Genomic_DNA"/>
</dbReference>
<evidence type="ECO:0000256" key="4">
    <source>
        <dbReference type="ARBA" id="ARBA00022737"/>
    </source>
</evidence>
<dbReference type="InterPro" id="IPR046779">
    <property type="entry name" value="LapA_adhesin_dom"/>
</dbReference>
<keyword evidence="4" id="KW-0677">Repeat</keyword>
<gene>
    <name evidence="7" type="ORF">JV551A3_V1_120001</name>
</gene>
<evidence type="ECO:0000313" key="8">
    <source>
        <dbReference type="Proteomes" id="UP000294335"/>
    </source>
</evidence>
<dbReference type="PANTHER" id="PTHR38340:SF1">
    <property type="entry name" value="S-LAYER PROTEIN"/>
    <property type="match status" value="1"/>
</dbReference>
<keyword evidence="3" id="KW-0732">Signal</keyword>
<dbReference type="GO" id="GO:0005576">
    <property type="term" value="C:extracellular region"/>
    <property type="evidence" value="ECO:0007669"/>
    <property type="project" value="UniProtKB-SubCell"/>
</dbReference>
<name>A0AAQ1P6B8_9PSED</name>
<dbReference type="SMART" id="SM00237">
    <property type="entry name" value="Calx_beta"/>
    <property type="match status" value="1"/>
</dbReference>
<dbReference type="InterPro" id="IPR002035">
    <property type="entry name" value="VWF_A"/>
</dbReference>
<dbReference type="PROSITE" id="PS00330">
    <property type="entry name" value="HEMOLYSIN_CALCIUM"/>
    <property type="match status" value="4"/>
</dbReference>
<dbReference type="Pfam" id="PF00353">
    <property type="entry name" value="HemolysinCabind"/>
    <property type="match status" value="3"/>
</dbReference>
<dbReference type="Pfam" id="PF20579">
    <property type="entry name" value="LapA"/>
    <property type="match status" value="7"/>
</dbReference>
<dbReference type="CDD" id="cd00198">
    <property type="entry name" value="vWFA"/>
    <property type="match status" value="1"/>
</dbReference>
<keyword evidence="2" id="KW-0964">Secreted</keyword>